<comment type="similarity">
    <text evidence="1">Belongs to the YciI family.</text>
</comment>
<dbReference type="EMBL" id="JYIZ01000057">
    <property type="protein sequence ID" value="KJL37624.1"/>
    <property type="molecule type" value="Genomic_DNA"/>
</dbReference>
<dbReference type="Proteomes" id="UP000033956">
    <property type="component" value="Unassembled WGS sequence"/>
</dbReference>
<feature type="domain" description="YCII-related" evidence="3">
    <location>
        <begin position="1"/>
        <end position="108"/>
    </location>
</feature>
<organism evidence="4 5">
    <name type="scientific">Microbacterium terrae</name>
    <dbReference type="NCBI Taxonomy" id="69369"/>
    <lineage>
        <taxon>Bacteria</taxon>
        <taxon>Bacillati</taxon>
        <taxon>Actinomycetota</taxon>
        <taxon>Actinomycetes</taxon>
        <taxon>Micrococcales</taxon>
        <taxon>Microbacteriaceae</taxon>
        <taxon>Microbacterium</taxon>
    </lineage>
</organism>
<feature type="region of interest" description="Disordered" evidence="2">
    <location>
        <begin position="109"/>
        <end position="140"/>
    </location>
</feature>
<proteinExistence type="inferred from homology"/>
<protein>
    <submittedName>
        <fullName evidence="4">YCII-related domain protein</fullName>
    </submittedName>
</protein>
<gene>
    <name evidence="4" type="ORF">RS81_03381</name>
</gene>
<reference evidence="4 5" key="1">
    <citation type="submission" date="2015-02" db="EMBL/GenBank/DDBJ databases">
        <title>Draft genome sequences of ten Microbacterium spp. with emphasis on heavy metal contaminated environments.</title>
        <authorList>
            <person name="Corretto E."/>
        </authorList>
    </citation>
    <scope>NUCLEOTIDE SEQUENCE [LARGE SCALE GENOMIC DNA]</scope>
    <source>
        <strain evidence="4 5">DSM 12510</strain>
    </source>
</reference>
<dbReference type="AlphaFoldDB" id="A0A0M2H2E5"/>
<evidence type="ECO:0000256" key="2">
    <source>
        <dbReference type="SAM" id="MobiDB-lite"/>
    </source>
</evidence>
<dbReference type="Gene3D" id="3.30.70.1060">
    <property type="entry name" value="Dimeric alpha+beta barrel"/>
    <property type="match status" value="1"/>
</dbReference>
<dbReference type="STRING" id="92835.RS81_03381"/>
<sequence length="140" mass="15384">MRYLMFVVSDPAAEPYDHEQDTIGHWVDEMVERGVSVAGDRLRPPTDATTVRVRGGNLLVTDGPYLEAKEWVAGFDILECRDLDEAIEVASKHPMARFGTLELRPFWPLETDDAGRPLDGDADPAHPSGDAAPQPESGRG</sequence>
<evidence type="ECO:0000256" key="1">
    <source>
        <dbReference type="ARBA" id="ARBA00007689"/>
    </source>
</evidence>
<dbReference type="PANTHER" id="PTHR35174">
    <property type="entry name" value="BLL7171 PROTEIN-RELATED"/>
    <property type="match status" value="1"/>
</dbReference>
<dbReference type="PATRIC" id="fig|92835.4.peg.3418"/>
<dbReference type="OrthoDB" id="668782at2"/>
<comment type="caution">
    <text evidence="4">The sequence shown here is derived from an EMBL/GenBank/DDBJ whole genome shotgun (WGS) entry which is preliminary data.</text>
</comment>
<evidence type="ECO:0000313" key="4">
    <source>
        <dbReference type="EMBL" id="KJL37624.1"/>
    </source>
</evidence>
<name>A0A0M2H2E5_9MICO</name>
<dbReference type="InterPro" id="IPR011008">
    <property type="entry name" value="Dimeric_a/b-barrel"/>
</dbReference>
<dbReference type="RefSeq" id="WP_084613777.1">
    <property type="nucleotide sequence ID" value="NZ_BAAAUP010000002.1"/>
</dbReference>
<dbReference type="Pfam" id="PF03795">
    <property type="entry name" value="YCII"/>
    <property type="match status" value="1"/>
</dbReference>
<dbReference type="InterPro" id="IPR005545">
    <property type="entry name" value="YCII"/>
</dbReference>
<evidence type="ECO:0000259" key="3">
    <source>
        <dbReference type="Pfam" id="PF03795"/>
    </source>
</evidence>
<evidence type="ECO:0000313" key="5">
    <source>
        <dbReference type="Proteomes" id="UP000033956"/>
    </source>
</evidence>
<dbReference type="PANTHER" id="PTHR35174:SF3">
    <property type="entry name" value="BLL7171 PROTEIN"/>
    <property type="match status" value="1"/>
</dbReference>
<dbReference type="SUPFAM" id="SSF54909">
    <property type="entry name" value="Dimeric alpha+beta barrel"/>
    <property type="match status" value="1"/>
</dbReference>
<accession>A0A0M2H2E5</accession>
<keyword evidence="5" id="KW-1185">Reference proteome</keyword>